<dbReference type="GO" id="GO:0003677">
    <property type="term" value="F:DNA binding"/>
    <property type="evidence" value="ECO:0007669"/>
    <property type="project" value="UniProtKB-KW"/>
</dbReference>
<dbReference type="AlphaFoldDB" id="A0A4S3PV26"/>
<sequence>MCVQQLSLKDSMESLLLKGLQIIGANKESIRNEWKRILHKEIYQLEQGYYAKILGKQLEKILFQHPPQSVSVFFDRLHQIKMPLSPIETHHILIYLASLENIIHKIIRPDKNSTYHEYHAIHYLFSKMSKELVSRHSHYTIDQHQSVRLSDISLTELLSTLQVKIESEQKKATATHDYEHDALLLFNQWIMRSGNFQHSVENIISGFVHCLPFTRCALFTHEREKGVGLMGYRLKGIEKITENISNILPVVHNIKKLINLQPIYIANAEDHFPVEYVQKFQLKSVVMVPLFVSSKNKLTGIAILDCGENKSFELSQELLVPLMRFGQSAAELLNAHWEGKVSSMTLVPEKPLTPREIDVLQLMANGLSIAEAANELKLSSYTVRDYVSTIIKKLGAKNRTHAAVLGASRGFISLKA</sequence>
<dbReference type="InterPro" id="IPR036388">
    <property type="entry name" value="WH-like_DNA-bd_sf"/>
</dbReference>
<dbReference type="CDD" id="cd06170">
    <property type="entry name" value="LuxR_C_like"/>
    <property type="match status" value="1"/>
</dbReference>
<dbReference type="PROSITE" id="PS50043">
    <property type="entry name" value="HTH_LUXR_2"/>
    <property type="match status" value="1"/>
</dbReference>
<evidence type="ECO:0000256" key="2">
    <source>
        <dbReference type="ARBA" id="ARBA00023125"/>
    </source>
</evidence>
<reference evidence="5 6" key="1">
    <citation type="journal article" date="2019" name="Indoor Air">
        <title>Impacts of indoor surface finishes on bacterial viability.</title>
        <authorList>
            <person name="Hu J."/>
            <person name="Maamar S.B."/>
            <person name="Glawe A.J."/>
            <person name="Gottel N."/>
            <person name="Gilbert J.A."/>
            <person name="Hartmann E.M."/>
        </authorList>
    </citation>
    <scope>NUCLEOTIDE SEQUENCE [LARGE SCALE GENOMIC DNA]</scope>
    <source>
        <strain evidence="5 6">AF060A6</strain>
    </source>
</reference>
<dbReference type="SUPFAM" id="SSF55781">
    <property type="entry name" value="GAF domain-like"/>
    <property type="match status" value="1"/>
</dbReference>
<dbReference type="Pfam" id="PF00196">
    <property type="entry name" value="GerE"/>
    <property type="match status" value="1"/>
</dbReference>
<dbReference type="PRINTS" id="PR00038">
    <property type="entry name" value="HTHLUXR"/>
</dbReference>
<comment type="caution">
    <text evidence="5">The sequence shown here is derived from an EMBL/GenBank/DDBJ whole genome shotgun (WGS) entry which is preliminary data.</text>
</comment>
<proteinExistence type="predicted"/>
<keyword evidence="1" id="KW-0805">Transcription regulation</keyword>
<dbReference type="PANTHER" id="PTHR43214:SF42">
    <property type="entry name" value="TRANSCRIPTIONAL REGULATORY PROTEIN DESR"/>
    <property type="match status" value="1"/>
</dbReference>
<dbReference type="InterPro" id="IPR016032">
    <property type="entry name" value="Sig_transdc_resp-reg_C-effctor"/>
</dbReference>
<gene>
    <name evidence="5" type="ORF">E1I69_06975</name>
</gene>
<dbReference type="OrthoDB" id="2825042at2"/>
<name>A0A4S3PV26_9BACI</name>
<evidence type="ECO:0000313" key="5">
    <source>
        <dbReference type="EMBL" id="THE13649.1"/>
    </source>
</evidence>
<dbReference type="InterPro" id="IPR039420">
    <property type="entry name" value="WalR-like"/>
</dbReference>
<evidence type="ECO:0000256" key="1">
    <source>
        <dbReference type="ARBA" id="ARBA00023015"/>
    </source>
</evidence>
<dbReference type="GO" id="GO:0006355">
    <property type="term" value="P:regulation of DNA-templated transcription"/>
    <property type="evidence" value="ECO:0007669"/>
    <property type="project" value="InterPro"/>
</dbReference>
<evidence type="ECO:0000313" key="6">
    <source>
        <dbReference type="Proteomes" id="UP000306477"/>
    </source>
</evidence>
<dbReference type="SMART" id="SM00421">
    <property type="entry name" value="HTH_LUXR"/>
    <property type="match status" value="1"/>
</dbReference>
<accession>A0A4S3PV26</accession>
<dbReference type="PANTHER" id="PTHR43214">
    <property type="entry name" value="TWO-COMPONENT RESPONSE REGULATOR"/>
    <property type="match status" value="1"/>
</dbReference>
<evidence type="ECO:0000256" key="3">
    <source>
        <dbReference type="ARBA" id="ARBA00023163"/>
    </source>
</evidence>
<keyword evidence="6" id="KW-1185">Reference proteome</keyword>
<keyword evidence="3" id="KW-0804">Transcription</keyword>
<dbReference type="Proteomes" id="UP000306477">
    <property type="component" value="Unassembled WGS sequence"/>
</dbReference>
<protein>
    <submittedName>
        <fullName evidence="5">Response regulator transcription factor</fullName>
    </submittedName>
</protein>
<keyword evidence="2" id="KW-0238">DNA-binding</keyword>
<evidence type="ECO:0000259" key="4">
    <source>
        <dbReference type="PROSITE" id="PS50043"/>
    </source>
</evidence>
<organism evidence="5 6">
    <name type="scientific">Bacillus timonensis</name>
    <dbReference type="NCBI Taxonomy" id="1033734"/>
    <lineage>
        <taxon>Bacteria</taxon>
        <taxon>Bacillati</taxon>
        <taxon>Bacillota</taxon>
        <taxon>Bacilli</taxon>
        <taxon>Bacillales</taxon>
        <taxon>Bacillaceae</taxon>
        <taxon>Bacillus</taxon>
    </lineage>
</organism>
<feature type="domain" description="HTH luxR-type" evidence="4">
    <location>
        <begin position="345"/>
        <end position="410"/>
    </location>
</feature>
<dbReference type="InterPro" id="IPR000792">
    <property type="entry name" value="Tscrpt_reg_LuxR_C"/>
</dbReference>
<dbReference type="EMBL" id="SLUB01000008">
    <property type="protein sequence ID" value="THE13649.1"/>
    <property type="molecule type" value="Genomic_DNA"/>
</dbReference>
<dbReference type="SUPFAM" id="SSF46894">
    <property type="entry name" value="C-terminal effector domain of the bipartite response regulators"/>
    <property type="match status" value="1"/>
</dbReference>
<dbReference type="Gene3D" id="1.10.10.10">
    <property type="entry name" value="Winged helix-like DNA-binding domain superfamily/Winged helix DNA-binding domain"/>
    <property type="match status" value="1"/>
</dbReference>